<dbReference type="PANTHER" id="PTHR40940">
    <property type="entry name" value="PROTEIN BATD-RELATED"/>
    <property type="match status" value="1"/>
</dbReference>
<dbReference type="AlphaFoldDB" id="Q1K436"/>
<keyword evidence="6" id="KW-1185">Reference proteome</keyword>
<comment type="caution">
    <text evidence="5">The sequence shown here is derived from an EMBL/GenBank/DDBJ whole genome shotgun (WGS) entry which is preliminary data.</text>
</comment>
<name>Q1K436_DESA6</name>
<keyword evidence="3" id="KW-0732">Signal</keyword>
<evidence type="ECO:0000256" key="1">
    <source>
        <dbReference type="SAM" id="MobiDB-lite"/>
    </source>
</evidence>
<dbReference type="InterPro" id="IPR057699">
    <property type="entry name" value="DUF7939"/>
</dbReference>
<feature type="signal peptide" evidence="3">
    <location>
        <begin position="1"/>
        <end position="21"/>
    </location>
</feature>
<evidence type="ECO:0000313" key="5">
    <source>
        <dbReference type="EMBL" id="EAT17267.1"/>
    </source>
</evidence>
<dbReference type="Pfam" id="PF13584">
    <property type="entry name" value="BatD"/>
    <property type="match status" value="1"/>
</dbReference>
<evidence type="ECO:0000313" key="6">
    <source>
        <dbReference type="Proteomes" id="UP000005695"/>
    </source>
</evidence>
<keyword evidence="2" id="KW-1133">Transmembrane helix</keyword>
<sequence length="570" mass="62777">MVGRLLLTLVLLLCTLGSSWAEISVSASRNQLSINDSLVVEIVLSGDNDGDPDLAPLEKDFEIRGRSQSSQIQIINGEMNRSTKWSLSLTPRRSGTLTIPPLCSGQECSQPVSVTVMPQTEQDVANADVLVEVESQPAERTVVQGQVLYTVRLLLRQPVAQASLSPPQPQGVETLVQKLGEDQRSETYRNGWRYQVIERHYALFPQQSGKLHLPPLEFEAVLQNGRNPFDLQSRIIRQRSNSLDLQVNPPASTEHPWLPALGLRLEDDWQQQPPTLTVGEPATRTITVRGAGVTAAQLPEFALKVPQGFKSYPDQPAREDVSSPTGLSGVLVQKVAVVPTHAGRFELPPLSLYWWDITAARWREETLPAISVDVLPAERQATALPAPSVLPDQEPPAPSPVAPKSVAEQTLPTPQPQNTIDREQPLWWQWTTAACAVGWLITAVLWWRQRRQKQPTAATPPSVTMQSPSQGGKAAVVKAAQTNDARATYDALCQWGQHLASGHVTGADYWQECGDAQVAEEVLRLQRCLYADNHESWQGGALIDALKQWTPTSAEESATKLPSFYPQNRP</sequence>
<feature type="domain" description="DUF7939" evidence="4">
    <location>
        <begin position="475"/>
        <end position="551"/>
    </location>
</feature>
<dbReference type="Pfam" id="PF25607">
    <property type="entry name" value="DUF7939"/>
    <property type="match status" value="1"/>
</dbReference>
<feature type="region of interest" description="Disordered" evidence="1">
    <location>
        <begin position="386"/>
        <end position="419"/>
    </location>
</feature>
<dbReference type="OrthoDB" id="5293418at2"/>
<keyword evidence="2" id="KW-0472">Membrane</keyword>
<reference evidence="5" key="2">
    <citation type="submission" date="2006-05" db="EMBL/GenBank/DDBJ databases">
        <title>Sequencing of the draft genome and assembly of Desulfuromonas acetoxidans DSM 684.</title>
        <authorList>
            <consortium name="US DOE Joint Genome Institute (JGI-PGF)"/>
            <person name="Copeland A."/>
            <person name="Lucas S."/>
            <person name="Lapidus A."/>
            <person name="Barry K."/>
            <person name="Detter J.C."/>
            <person name="Glavina del Rio T."/>
            <person name="Hammon N."/>
            <person name="Israni S."/>
            <person name="Dalin E."/>
            <person name="Tice H."/>
            <person name="Bruce D."/>
            <person name="Pitluck S."/>
            <person name="Richardson P."/>
        </authorList>
    </citation>
    <scope>NUCLEOTIDE SEQUENCE [LARGE SCALE GENOMIC DNA]</scope>
    <source>
        <strain evidence="5">DSM 684</strain>
    </source>
</reference>
<evidence type="ECO:0000259" key="4">
    <source>
        <dbReference type="Pfam" id="PF25607"/>
    </source>
</evidence>
<dbReference type="InterPro" id="IPR025738">
    <property type="entry name" value="BatD"/>
</dbReference>
<dbReference type="RefSeq" id="WP_005997522.1">
    <property type="nucleotide sequence ID" value="NZ_AAEW02000001.1"/>
</dbReference>
<gene>
    <name evidence="5" type="ORF">Dace_3133</name>
</gene>
<feature type="transmembrane region" description="Helical" evidence="2">
    <location>
        <begin position="427"/>
        <end position="447"/>
    </location>
</feature>
<keyword evidence="2" id="KW-0812">Transmembrane</keyword>
<evidence type="ECO:0000256" key="3">
    <source>
        <dbReference type="SAM" id="SignalP"/>
    </source>
</evidence>
<accession>Q1K436</accession>
<feature type="chain" id="PRO_5004192730" description="DUF7939 domain-containing protein" evidence="3">
    <location>
        <begin position="22"/>
        <end position="570"/>
    </location>
</feature>
<protein>
    <recommendedName>
        <fullName evidence="4">DUF7939 domain-containing protein</fullName>
    </recommendedName>
</protein>
<dbReference type="Proteomes" id="UP000005695">
    <property type="component" value="Unassembled WGS sequence"/>
</dbReference>
<reference evidence="5" key="1">
    <citation type="submission" date="2006-05" db="EMBL/GenBank/DDBJ databases">
        <title>Annotation of the draft genome assembly of Desulfuromonas acetoxidans DSM 684.</title>
        <authorList>
            <consortium name="US DOE Joint Genome Institute (JGI-ORNL)"/>
            <person name="Larimer F."/>
            <person name="Land M."/>
            <person name="Hauser L."/>
        </authorList>
    </citation>
    <scope>NUCLEOTIDE SEQUENCE [LARGE SCALE GENOMIC DNA]</scope>
    <source>
        <strain evidence="5">DSM 684</strain>
    </source>
</reference>
<evidence type="ECO:0000256" key="2">
    <source>
        <dbReference type="SAM" id="Phobius"/>
    </source>
</evidence>
<proteinExistence type="predicted"/>
<dbReference type="EMBL" id="AAEW02000001">
    <property type="protein sequence ID" value="EAT17267.1"/>
    <property type="molecule type" value="Genomic_DNA"/>
</dbReference>
<dbReference type="PANTHER" id="PTHR40940:SF1">
    <property type="entry name" value="PROTEIN BATD"/>
    <property type="match status" value="1"/>
</dbReference>
<organism evidence="5 6">
    <name type="scientific">Desulfuromonas acetoxidans (strain DSM 684 / 11070)</name>
    <dbReference type="NCBI Taxonomy" id="281689"/>
    <lineage>
        <taxon>Bacteria</taxon>
        <taxon>Pseudomonadati</taxon>
        <taxon>Thermodesulfobacteriota</taxon>
        <taxon>Desulfuromonadia</taxon>
        <taxon>Desulfuromonadales</taxon>
        <taxon>Desulfuromonadaceae</taxon>
        <taxon>Desulfuromonas</taxon>
    </lineage>
</organism>
<feature type="compositionally biased region" description="Polar residues" evidence="1">
    <location>
        <begin position="408"/>
        <end position="419"/>
    </location>
</feature>